<feature type="transmembrane region" description="Helical" evidence="1">
    <location>
        <begin position="196"/>
        <end position="218"/>
    </location>
</feature>
<keyword evidence="1" id="KW-0812">Transmembrane</keyword>
<dbReference type="HOGENOM" id="CLU_032635_1_0_7"/>
<organism evidence="3 4">
    <name type="scientific">Campylobacter subantarcticus LMG 24374</name>
    <dbReference type="NCBI Taxonomy" id="1388751"/>
    <lineage>
        <taxon>Bacteria</taxon>
        <taxon>Pseudomonadati</taxon>
        <taxon>Campylobacterota</taxon>
        <taxon>Epsilonproteobacteria</taxon>
        <taxon>Campylobacterales</taxon>
        <taxon>Campylobacteraceae</taxon>
        <taxon>Campylobacter</taxon>
    </lineage>
</organism>
<dbReference type="EMBL" id="CP007772">
    <property type="protein sequence ID" value="AJC90290.1"/>
    <property type="molecule type" value="Genomic_DNA"/>
</dbReference>
<evidence type="ECO:0000256" key="1">
    <source>
        <dbReference type="SAM" id="Phobius"/>
    </source>
</evidence>
<dbReference type="OrthoDB" id="9798690at2"/>
<proteinExistence type="predicted"/>
<reference evidence="3 4" key="1">
    <citation type="journal article" date="2014" name="Genome Biol. Evol.">
        <title>Comparative Genomics of the Campylobacter lari Group.</title>
        <authorList>
            <person name="Miller W.G."/>
            <person name="Yee E."/>
            <person name="Chapman M.H."/>
            <person name="Smith T.P."/>
            <person name="Bono J.L."/>
            <person name="Huynh S."/>
            <person name="Parker C.T."/>
            <person name="Vandamme P."/>
            <person name="Luong K."/>
            <person name="Korlach J."/>
        </authorList>
    </citation>
    <scope>NUCLEOTIDE SEQUENCE [LARGE SCALE GENOMIC DNA]</scope>
    <source>
        <strain evidence="3 4">LMG 24374</strain>
    </source>
</reference>
<accession>A0A0A8H9E6</accession>
<dbReference type="PANTHER" id="PTHR42208:SF1">
    <property type="entry name" value="HEAVY METAL TRANSPORTER"/>
    <property type="match status" value="1"/>
</dbReference>
<dbReference type="PANTHER" id="PTHR42208">
    <property type="entry name" value="HEAVY METAL TRANSPORTER-RELATED"/>
    <property type="match status" value="1"/>
</dbReference>
<feature type="transmembrane region" description="Helical" evidence="1">
    <location>
        <begin position="79"/>
        <end position="98"/>
    </location>
</feature>
<keyword evidence="1" id="KW-0472">Membrane</keyword>
<sequence>MNLDFIALASIAFLSSFGHCYGMCGGFVLAYTQLSKQIKIPFSLLIFSYHLSRIFAYVCLGVFFGFFGNLFSFSEFAKGVMFFVIGIFMMILACALIFKGKFLAFFENSLIFDCIVKKNISKLIQNKSLKSTIFLGFLNGFVPCGLVYFYIAFGMSVQNVYLAALIMFIFGLSTLPALVFFAYFSKTLSEKFQKTISLISYILIFFYGVYFSYTGFMLTR</sequence>
<evidence type="ECO:0000313" key="4">
    <source>
        <dbReference type="Proteomes" id="UP000031135"/>
    </source>
</evidence>
<evidence type="ECO:0000313" key="3">
    <source>
        <dbReference type="EMBL" id="AJC90290.1"/>
    </source>
</evidence>
<feature type="transmembrane region" description="Helical" evidence="1">
    <location>
        <begin position="6"/>
        <end position="32"/>
    </location>
</feature>
<dbReference type="RefSeq" id="WP_039662946.1">
    <property type="nucleotide sequence ID" value="NZ_CP007772.1"/>
</dbReference>
<dbReference type="Proteomes" id="UP000031135">
    <property type="component" value="Chromosome"/>
</dbReference>
<feature type="transmembrane region" description="Helical" evidence="1">
    <location>
        <begin position="44"/>
        <end position="67"/>
    </location>
</feature>
<dbReference type="AlphaFoldDB" id="A0A0A8H9E6"/>
<feature type="domain" description="Urease accessory protein UreH-like transmembrane" evidence="2">
    <location>
        <begin position="9"/>
        <end position="210"/>
    </location>
</feature>
<dbReference type="Pfam" id="PF13386">
    <property type="entry name" value="DsbD_2"/>
    <property type="match status" value="1"/>
</dbReference>
<evidence type="ECO:0000259" key="2">
    <source>
        <dbReference type="Pfam" id="PF13386"/>
    </source>
</evidence>
<keyword evidence="1" id="KW-1133">Transmembrane helix</keyword>
<protein>
    <submittedName>
        <fullName evidence="3">Putative membrane protein (DsbD domain)</fullName>
    </submittedName>
</protein>
<feature type="transmembrane region" description="Helical" evidence="1">
    <location>
        <begin position="159"/>
        <end position="184"/>
    </location>
</feature>
<feature type="transmembrane region" description="Helical" evidence="1">
    <location>
        <begin position="132"/>
        <end position="153"/>
    </location>
</feature>
<gene>
    <name evidence="3" type="ORF">CSUB8521_0407</name>
</gene>
<dbReference type="KEGG" id="csm:CSUB8521_0407"/>
<dbReference type="InterPro" id="IPR039447">
    <property type="entry name" value="UreH-like_TM_dom"/>
</dbReference>
<name>A0A0A8H9E6_9BACT</name>